<dbReference type="RefSeq" id="WP_380905662.1">
    <property type="nucleotide sequence ID" value="NZ_JBHUEG010000012.1"/>
</dbReference>
<reference evidence="2" key="1">
    <citation type="journal article" date="2019" name="Int. J. Syst. Evol. Microbiol.">
        <title>The Global Catalogue of Microorganisms (GCM) 10K type strain sequencing project: providing services to taxonomists for standard genome sequencing and annotation.</title>
        <authorList>
            <consortium name="The Broad Institute Genomics Platform"/>
            <consortium name="The Broad Institute Genome Sequencing Center for Infectious Disease"/>
            <person name="Wu L."/>
            <person name="Ma J."/>
        </authorList>
    </citation>
    <scope>NUCLEOTIDE SEQUENCE [LARGE SCALE GENOMIC DNA]</scope>
    <source>
        <strain evidence="2">KCTC 42662</strain>
    </source>
</reference>
<name>A0ABW5KLW0_9SPHI</name>
<organism evidence="1 2">
    <name type="scientific">Sphingobacterium suaedae</name>
    <dbReference type="NCBI Taxonomy" id="1686402"/>
    <lineage>
        <taxon>Bacteria</taxon>
        <taxon>Pseudomonadati</taxon>
        <taxon>Bacteroidota</taxon>
        <taxon>Sphingobacteriia</taxon>
        <taxon>Sphingobacteriales</taxon>
        <taxon>Sphingobacteriaceae</taxon>
        <taxon>Sphingobacterium</taxon>
    </lineage>
</organism>
<evidence type="ECO:0000313" key="1">
    <source>
        <dbReference type="EMBL" id="MFD2549345.1"/>
    </source>
</evidence>
<dbReference type="Pfam" id="PF16389">
    <property type="entry name" value="DUF4998"/>
    <property type="match status" value="1"/>
</dbReference>
<gene>
    <name evidence="1" type="ORF">ACFSR5_16975</name>
</gene>
<accession>A0ABW5KLW0</accession>
<comment type="caution">
    <text evidence="1">The sequence shown here is derived from an EMBL/GenBank/DDBJ whole genome shotgun (WGS) entry which is preliminary data.</text>
</comment>
<evidence type="ECO:0000313" key="2">
    <source>
        <dbReference type="Proteomes" id="UP001597545"/>
    </source>
</evidence>
<sequence>MKKNISRIIGAVFCAMCVSCDNADELLDQYIEKGPIIYAGRIEELNIKSGYQRVGIRILPAEDVNRAYCMMRWNTAAGTKDSVKVEYTASNKLDGDEGYYAVLPLPDIEGNVLIEAWNVDAFGNRSLLTNKGGYVYGENYVQTLMPSFARFISKDQVIEFDNKIGAVDNLVSYEQTNGQFTDEIRVVQRLTLVNPKKGGVVRSRTRYLINESDIDTLVTPNYLETVISGDQVVGQ</sequence>
<protein>
    <submittedName>
        <fullName evidence="1">DUF4998 domain-containing protein</fullName>
    </submittedName>
</protein>
<keyword evidence="2" id="KW-1185">Reference proteome</keyword>
<dbReference type="Proteomes" id="UP001597545">
    <property type="component" value="Unassembled WGS sequence"/>
</dbReference>
<proteinExistence type="predicted"/>
<dbReference type="EMBL" id="JBHULR010000015">
    <property type="protein sequence ID" value="MFD2549345.1"/>
    <property type="molecule type" value="Genomic_DNA"/>
</dbReference>